<proteinExistence type="predicted"/>
<dbReference type="Gene3D" id="1.25.40.10">
    <property type="entry name" value="Tetratricopeptide repeat domain"/>
    <property type="match status" value="2"/>
</dbReference>
<dbReference type="SUPFAM" id="SSF48452">
    <property type="entry name" value="TPR-like"/>
    <property type="match status" value="3"/>
</dbReference>
<dbReference type="OrthoDB" id="9815923at2"/>
<dbReference type="InterPro" id="IPR011990">
    <property type="entry name" value="TPR-like_helical_dom_sf"/>
</dbReference>
<dbReference type="EMBL" id="CP002216">
    <property type="protein sequence ID" value="ADQ04955.1"/>
    <property type="molecule type" value="Genomic_DNA"/>
</dbReference>
<dbReference type="RefSeq" id="WP_013412317.1">
    <property type="nucleotide sequence ID" value="NC_014657.1"/>
</dbReference>
<keyword evidence="2" id="KW-0808">Transferase</keyword>
<dbReference type="CDD" id="cd02511">
    <property type="entry name" value="Beta4Glucosyltransferase"/>
    <property type="match status" value="1"/>
</dbReference>
<dbReference type="PANTHER" id="PTHR43630:SF2">
    <property type="entry name" value="GLYCOSYLTRANSFERASE"/>
    <property type="match status" value="1"/>
</dbReference>
<dbReference type="HOGENOM" id="CLU_027406_0_0_9"/>
<dbReference type="SUPFAM" id="SSF53448">
    <property type="entry name" value="Nucleotide-diphospho-sugar transferases"/>
    <property type="match status" value="1"/>
</dbReference>
<keyword evidence="3" id="KW-1185">Reference proteome</keyword>
<dbReference type="InterPro" id="IPR001173">
    <property type="entry name" value="Glyco_trans_2-like"/>
</dbReference>
<organism evidence="2 3">
    <name type="scientific">Caldicellulosiruptor owensensis (strain ATCC 700167 / DSM 13100 / OL)</name>
    <dbReference type="NCBI Taxonomy" id="632518"/>
    <lineage>
        <taxon>Bacteria</taxon>
        <taxon>Bacillati</taxon>
        <taxon>Bacillota</taxon>
        <taxon>Bacillota incertae sedis</taxon>
        <taxon>Caldicellulosiruptorales</taxon>
        <taxon>Caldicellulosiruptoraceae</taxon>
        <taxon>Caldicellulosiruptor</taxon>
    </lineage>
</organism>
<name>E4Q2T7_CALOW</name>
<feature type="domain" description="Glycosyltransferase 2-like" evidence="1">
    <location>
        <begin position="13"/>
        <end position="109"/>
    </location>
</feature>
<evidence type="ECO:0000313" key="3">
    <source>
        <dbReference type="Proteomes" id="UP000006889"/>
    </source>
</evidence>
<dbReference type="STRING" id="632518.Calow_1406"/>
<dbReference type="Pfam" id="PF00535">
    <property type="entry name" value="Glycos_transf_2"/>
    <property type="match status" value="1"/>
</dbReference>
<dbReference type="AlphaFoldDB" id="E4Q2T7"/>
<dbReference type="InterPro" id="IPR029044">
    <property type="entry name" value="Nucleotide-diphossugar_trans"/>
</dbReference>
<dbReference type="eggNOG" id="COG0463">
    <property type="taxonomic scope" value="Bacteria"/>
</dbReference>
<protein>
    <submittedName>
        <fullName evidence="2">Glycosyl transferase family 2</fullName>
    </submittedName>
</protein>
<dbReference type="KEGG" id="cow:Calow_1406"/>
<dbReference type="SMART" id="SM00028">
    <property type="entry name" value="TPR"/>
    <property type="match status" value="3"/>
</dbReference>
<accession>E4Q2T7</accession>
<dbReference type="Proteomes" id="UP000006889">
    <property type="component" value="Chromosome"/>
</dbReference>
<dbReference type="Gene3D" id="3.90.550.10">
    <property type="entry name" value="Spore Coat Polysaccharide Biosynthesis Protein SpsA, Chain A"/>
    <property type="match status" value="1"/>
</dbReference>
<reference key="1">
    <citation type="submission" date="2010-09" db="EMBL/GenBank/DDBJ databases">
        <title>Complete sequence of Caldicellulosiruptor owensensis OL.</title>
        <authorList>
            <consortium name="US DOE Joint Genome Institute"/>
            <person name="Lucas S."/>
            <person name="Copeland A."/>
            <person name="Lapidus A."/>
            <person name="Cheng J.-F."/>
            <person name="Bruce D."/>
            <person name="Goodwin L."/>
            <person name="Pitluck S."/>
            <person name="Davenport K."/>
            <person name="Detter J.C."/>
            <person name="Han C."/>
            <person name="Tapia R."/>
            <person name="Land M."/>
            <person name="Hauser L."/>
            <person name="Chang Y.-J."/>
            <person name="Jeffries C."/>
            <person name="Kyrpides N."/>
            <person name="Ivanova N."/>
            <person name="Mikhailova N."/>
            <person name="Blumer-Schuette S.E."/>
            <person name="Kelly R.M."/>
            <person name="Woyke T."/>
        </authorList>
    </citation>
    <scope>NUCLEOTIDE SEQUENCE</scope>
    <source>
        <strain>OL</strain>
    </source>
</reference>
<dbReference type="InterPro" id="IPR019734">
    <property type="entry name" value="TPR_rpt"/>
</dbReference>
<dbReference type="eggNOG" id="COG0457">
    <property type="taxonomic scope" value="Bacteria"/>
</dbReference>
<gene>
    <name evidence="2" type="ordered locus">Calow_1406</name>
</gene>
<dbReference type="CAZy" id="GT2">
    <property type="family name" value="Glycosyltransferase Family 2"/>
</dbReference>
<dbReference type="PANTHER" id="PTHR43630">
    <property type="entry name" value="POLY-BETA-1,6-N-ACETYL-D-GLUCOSAMINE SYNTHASE"/>
    <property type="match status" value="1"/>
</dbReference>
<evidence type="ECO:0000313" key="2">
    <source>
        <dbReference type="EMBL" id="ADQ04955.1"/>
    </source>
</evidence>
<reference evidence="2 3" key="2">
    <citation type="journal article" date="2011" name="J. Bacteriol.">
        <title>Complete genome sequences for the anaerobic, extremely thermophilic plant biomass-degrading bacteria Caldicellulosiruptor hydrothermalis, Caldicellulosiruptor kristjanssonii, Caldicellulosiruptor kronotskyensis, Caldicellulosiruptor owensenis, and Caldicellulosiruptor lactoaceticus.</title>
        <authorList>
            <person name="Blumer-Schuette S.E."/>
            <person name="Ozdemir I."/>
            <person name="Mistry D."/>
            <person name="Lucas S."/>
            <person name="Lapidus A."/>
            <person name="Cheng J.F."/>
            <person name="Goodwin L.A."/>
            <person name="Pitluck S."/>
            <person name="Land M.L."/>
            <person name="Hauser L.J."/>
            <person name="Woyke T."/>
            <person name="Mikhailova N."/>
            <person name="Pati A."/>
            <person name="Kyrpides N.C."/>
            <person name="Ivanova N."/>
            <person name="Detter J.C."/>
            <person name="Walston-Davenport K."/>
            <person name="Han S."/>
            <person name="Adams M.W."/>
            <person name="Kelly R.M."/>
        </authorList>
    </citation>
    <scope>NUCLEOTIDE SEQUENCE [LARGE SCALE GENOMIC DNA]</scope>
    <source>
        <strain evidence="3">ATCC 700167 / DSM 13100 / OL</strain>
    </source>
</reference>
<dbReference type="GO" id="GO:0016740">
    <property type="term" value="F:transferase activity"/>
    <property type="evidence" value="ECO:0007669"/>
    <property type="project" value="UniProtKB-KW"/>
</dbReference>
<evidence type="ECO:0000259" key="1">
    <source>
        <dbReference type="Pfam" id="PF00535"/>
    </source>
</evidence>
<sequence>MIRKDKDFSLALCVITKNEENFIGGCIESVIDVVDEIILVDTGSTDSTKEIAFRYGAQVIEAVWEDDFSKVKNLALEYVNTDWIIFLDADERLHPEDKNKMLETISKCADNTEAILTKILNYQDIYCSVTGEIHSNYRIFKNKKSLRFVYPIHENLFNIEENRPPVSVISDIRIIHLGYINFITNKRQKSKRNITILERYLEKDPNDFFQNLNIAVEYYRLGDYEKALFHLLRVKEQFSVFNLSASRYLKFLILTYLQLGKYKEAYDIIITAKRFFTNVDNFDYHFLEILWYYYQNLFLICIKKIDELIQLIKKERENDKDIHIFNINSVIGLGEKEFKIIKAECYERLKKYKEVLNLFYEVAKEQSDIHFLFANLAQVLVKLYKYNRISRLLDMKYLSDIDKAVLIHTYLENRTDNEIEELIESLSSNLLKEYFKCIMFLRKGKWNEAIELAASRIKDDSNTEKEEFEFFYYIASLKLGNISSISEMFKDNKSIFVIDTLINKKFINQLESNSIKNVITALKKCNQRDLIDSIINNLKYYKDLKVTAETALYLYETYDKLKAIELMVHIVREDYLDYRVLYILADHLKRANEYHEAINFAEAALAINSSYVPTYILLYELYSALSLTQKVDFIIDKFCETYTGIDFNWLIENSSKYI</sequence>